<dbReference type="Pfam" id="PF17886">
    <property type="entry name" value="ArsA_HSP20"/>
    <property type="match status" value="1"/>
</dbReference>
<name>A0A133KEZ8_9FIRM</name>
<dbReference type="Gene3D" id="2.60.40.790">
    <property type="match status" value="1"/>
</dbReference>
<accession>A0A133KEZ8</accession>
<dbReference type="GO" id="GO:0016887">
    <property type="term" value="F:ATP hydrolysis activity"/>
    <property type="evidence" value="ECO:0007669"/>
    <property type="project" value="InterPro"/>
</dbReference>
<dbReference type="PANTHER" id="PTHR10803:SF3">
    <property type="entry name" value="ATPASE GET3"/>
    <property type="match status" value="1"/>
</dbReference>
<proteinExistence type="inferred from homology"/>
<dbReference type="STRING" id="33036.HMPREF3200_00898"/>
<dbReference type="CDD" id="cd00298">
    <property type="entry name" value="ACD_sHsps_p23-like"/>
    <property type="match status" value="1"/>
</dbReference>
<protein>
    <submittedName>
        <fullName evidence="4">Arsenite-activated ATPase</fullName>
    </submittedName>
</protein>
<dbReference type="NCBIfam" id="TIGR00345">
    <property type="entry name" value="GET3_arsA_TRC40"/>
    <property type="match status" value="1"/>
</dbReference>
<comment type="caution">
    <text evidence="4">The sequence shown here is derived from an EMBL/GenBank/DDBJ whole genome shotgun (WGS) entry which is preliminary data.</text>
</comment>
<organism evidence="4 5">
    <name type="scientific">Anaerococcus tetradius</name>
    <dbReference type="NCBI Taxonomy" id="33036"/>
    <lineage>
        <taxon>Bacteria</taxon>
        <taxon>Bacillati</taxon>
        <taxon>Bacillota</taxon>
        <taxon>Tissierellia</taxon>
        <taxon>Tissierellales</taxon>
        <taxon>Peptoniphilaceae</taxon>
        <taxon>Anaerococcus</taxon>
    </lineage>
</organism>
<evidence type="ECO:0000259" key="2">
    <source>
        <dbReference type="Pfam" id="PF02374"/>
    </source>
</evidence>
<dbReference type="Proteomes" id="UP000070383">
    <property type="component" value="Unassembled WGS sequence"/>
</dbReference>
<dbReference type="InterPro" id="IPR040612">
    <property type="entry name" value="ArsA_HSP20-like"/>
</dbReference>
<sequence>MMRIIINTGKGGVGKTTLSALTAINISKRLKTLVVSSDTAHSLSDLFEKPLSNEARLIDENLYALEINPLVEGKKAWGKLNSYLREIIKNNAMDDVQTDELLLMPGLDDIFCLLKILEIYKEGKYEALVVDCGPSGETISFLSTGEKLKNLADNLLPTLKRFNNIFGGFIEKKTEVKKPKDIVFDEFIKLSNDLYELEEILRDKKITSIRLVSKANRVIANEAFRTYSLANLYGFTTDLVFINMIFPDQLKNTSYANLLDEERENIKRIEDYFFDKEIIKLSLQDDEVIGIKALNILHDKVFANYKLEDVFVDYEVFEIIQDKASKIVSIDIKEASEKEVSVEKIGNDLEISYLNFKRRFKLPDSVSSRKISSFSLKDNKLRIVMDYD</sequence>
<evidence type="ECO:0000313" key="5">
    <source>
        <dbReference type="Proteomes" id="UP000070383"/>
    </source>
</evidence>
<dbReference type="InterPro" id="IPR025723">
    <property type="entry name" value="ArsA/GET3_ATPase-like"/>
</dbReference>
<dbReference type="PANTHER" id="PTHR10803">
    <property type="entry name" value="ARSENICAL PUMP-DRIVING ATPASE ARSENITE-TRANSLOCATING ATPASE"/>
    <property type="match status" value="1"/>
</dbReference>
<dbReference type="RefSeq" id="WP_231723855.1">
    <property type="nucleotide sequence ID" value="NZ_KQ955275.1"/>
</dbReference>
<dbReference type="InterPro" id="IPR027417">
    <property type="entry name" value="P-loop_NTPase"/>
</dbReference>
<comment type="similarity">
    <text evidence="1">Belongs to the arsA ATPase family.</text>
</comment>
<evidence type="ECO:0000259" key="3">
    <source>
        <dbReference type="Pfam" id="PF17886"/>
    </source>
</evidence>
<dbReference type="SUPFAM" id="SSF52540">
    <property type="entry name" value="P-loop containing nucleoside triphosphate hydrolases"/>
    <property type="match status" value="1"/>
</dbReference>
<dbReference type="AlphaFoldDB" id="A0A133KEZ8"/>
<keyword evidence="5" id="KW-1185">Reference proteome</keyword>
<gene>
    <name evidence="4" type="ORF">HMPREF3200_00898</name>
</gene>
<dbReference type="PATRIC" id="fig|33036.3.peg.891"/>
<dbReference type="Pfam" id="PF02374">
    <property type="entry name" value="ArsA_ATPase"/>
    <property type="match status" value="1"/>
</dbReference>
<dbReference type="InterPro" id="IPR016300">
    <property type="entry name" value="ATPase_ArsA/GET3"/>
</dbReference>
<feature type="domain" description="ArsA HSP20-like" evidence="3">
    <location>
        <begin position="326"/>
        <end position="385"/>
    </location>
</feature>
<evidence type="ECO:0000313" key="4">
    <source>
        <dbReference type="EMBL" id="KWZ78100.1"/>
    </source>
</evidence>
<evidence type="ECO:0000256" key="1">
    <source>
        <dbReference type="ARBA" id="ARBA00011040"/>
    </source>
</evidence>
<dbReference type="CDD" id="cd02035">
    <property type="entry name" value="ArsA"/>
    <property type="match status" value="1"/>
</dbReference>
<dbReference type="EMBL" id="LRPM01000033">
    <property type="protein sequence ID" value="KWZ78100.1"/>
    <property type="molecule type" value="Genomic_DNA"/>
</dbReference>
<dbReference type="SUPFAM" id="SSF49764">
    <property type="entry name" value="HSP20-like chaperones"/>
    <property type="match status" value="1"/>
</dbReference>
<feature type="domain" description="ArsA/GET3 Anion-transporting ATPase-like" evidence="2">
    <location>
        <begin position="2"/>
        <end position="299"/>
    </location>
</feature>
<dbReference type="GO" id="GO:0005524">
    <property type="term" value="F:ATP binding"/>
    <property type="evidence" value="ECO:0007669"/>
    <property type="project" value="InterPro"/>
</dbReference>
<reference evidence="5" key="1">
    <citation type="submission" date="2016-01" db="EMBL/GenBank/DDBJ databases">
        <authorList>
            <person name="Mitreva M."/>
            <person name="Pepin K.H."/>
            <person name="Mihindukulasuriya K.A."/>
            <person name="Fulton R."/>
            <person name="Fronick C."/>
            <person name="O'Laughlin M."/>
            <person name="Miner T."/>
            <person name="Herter B."/>
            <person name="Rosa B.A."/>
            <person name="Cordes M."/>
            <person name="Tomlinson C."/>
            <person name="Wollam A."/>
            <person name="Palsikar V.B."/>
            <person name="Mardis E.R."/>
            <person name="Wilson R.K."/>
        </authorList>
    </citation>
    <scope>NUCLEOTIDE SEQUENCE [LARGE SCALE GENOMIC DNA]</scope>
    <source>
        <strain evidence="5">MJR8151</strain>
    </source>
</reference>
<dbReference type="InterPro" id="IPR008978">
    <property type="entry name" value="HSP20-like_chaperone"/>
</dbReference>
<dbReference type="Gene3D" id="3.40.50.300">
    <property type="entry name" value="P-loop containing nucleotide triphosphate hydrolases"/>
    <property type="match status" value="1"/>
</dbReference>